<accession>A0AAE1CNJ8</accession>
<dbReference type="Proteomes" id="UP001283361">
    <property type="component" value="Unassembled WGS sequence"/>
</dbReference>
<evidence type="ECO:0000313" key="2">
    <source>
        <dbReference type="Proteomes" id="UP001283361"/>
    </source>
</evidence>
<evidence type="ECO:0000313" key="1">
    <source>
        <dbReference type="EMBL" id="KAK3720264.1"/>
    </source>
</evidence>
<organism evidence="1 2">
    <name type="scientific">Elysia crispata</name>
    <name type="common">lettuce slug</name>
    <dbReference type="NCBI Taxonomy" id="231223"/>
    <lineage>
        <taxon>Eukaryota</taxon>
        <taxon>Metazoa</taxon>
        <taxon>Spiralia</taxon>
        <taxon>Lophotrochozoa</taxon>
        <taxon>Mollusca</taxon>
        <taxon>Gastropoda</taxon>
        <taxon>Heterobranchia</taxon>
        <taxon>Euthyneura</taxon>
        <taxon>Panpulmonata</taxon>
        <taxon>Sacoglossa</taxon>
        <taxon>Placobranchoidea</taxon>
        <taxon>Plakobranchidae</taxon>
        <taxon>Elysia</taxon>
    </lineage>
</organism>
<reference evidence="1" key="1">
    <citation type="journal article" date="2023" name="G3 (Bethesda)">
        <title>A reference genome for the long-term kleptoplast-retaining sea slug Elysia crispata morphotype clarki.</title>
        <authorList>
            <person name="Eastman K.E."/>
            <person name="Pendleton A.L."/>
            <person name="Shaikh M.A."/>
            <person name="Suttiyut T."/>
            <person name="Ogas R."/>
            <person name="Tomko P."/>
            <person name="Gavelis G."/>
            <person name="Widhalm J.R."/>
            <person name="Wisecaver J.H."/>
        </authorList>
    </citation>
    <scope>NUCLEOTIDE SEQUENCE</scope>
    <source>
        <strain evidence="1">ECLA1</strain>
    </source>
</reference>
<gene>
    <name evidence="1" type="ORF">RRG08_007885</name>
</gene>
<protein>
    <submittedName>
        <fullName evidence="1">Uncharacterized protein</fullName>
    </submittedName>
</protein>
<dbReference type="AlphaFoldDB" id="A0AAE1CNJ8"/>
<name>A0AAE1CNJ8_9GAST</name>
<proteinExistence type="predicted"/>
<sequence length="138" mass="15400">MKVIFTTILPFICQFRLRGVRQVYLKQTTGQECQTLQIGESWSSWSALECAFRFSDTCQSIVYNAENQTCTPDSVAFGPLQNVDTSIPVTGFNGKIVYMKQPIPPCTVNGNFALYDVCGTTACLPKTTVLKHFHFIGE</sequence>
<comment type="caution">
    <text evidence="1">The sequence shown here is derived from an EMBL/GenBank/DDBJ whole genome shotgun (WGS) entry which is preliminary data.</text>
</comment>
<keyword evidence="2" id="KW-1185">Reference proteome</keyword>
<dbReference type="EMBL" id="JAWDGP010007407">
    <property type="protein sequence ID" value="KAK3720264.1"/>
    <property type="molecule type" value="Genomic_DNA"/>
</dbReference>